<organism evidence="4 5">
    <name type="scientific">Pelagerythrobacter marensis</name>
    <dbReference type="NCBI Taxonomy" id="543877"/>
    <lineage>
        <taxon>Bacteria</taxon>
        <taxon>Pseudomonadati</taxon>
        <taxon>Pseudomonadota</taxon>
        <taxon>Alphaproteobacteria</taxon>
        <taxon>Sphingomonadales</taxon>
        <taxon>Erythrobacteraceae</taxon>
        <taxon>Pelagerythrobacter</taxon>
    </lineage>
</organism>
<dbReference type="Gene3D" id="3.40.50.1820">
    <property type="entry name" value="alpha/beta hydrolase"/>
    <property type="match status" value="1"/>
</dbReference>
<gene>
    <name evidence="4" type="ORF">V5F89_11760</name>
</gene>
<sequence length="662" mass="72147">MQYLGGIVAIAAALLLAGTARAETAEEAARIFGARQSVEHISLSPSGSKIAYIAPHQDSGEILYIVDLEGDAVPRPIARNTEPRLDLLNCKWVTDDRLVCRFYGIGQSSNALLGYTRMIAIGADGSDLDLLSRSTTWRALGPMQHGGTVLALDIEGSDSKILMTRQWVEETTIGTRLANKDSGLGAEEVDINTLARRRVEPPDDGAVGYIADENGRVRIKARRPLDSFGRLSQDAIYYYRTRDSDRWERLSSPEGEDKILAEFHPAAVDTAKDVAYGFSEVDGYDAIFSVALDGSLASQKVLGRDDVDVDSLIRIGRKNRVVGASYATEKREVVYFDPELAALAESLSAALPGKPLIDIVDSSADESKLLLIASSDVDPGMSYVLDRHKGELNPILPMREELHQRPMATMSHIQFPAADGTMIPGYLTMPVGGGDKRNLPAVVLPHGGPGARDEWGFDWIVQFFAARGYAVLQPNFRGSAGYGAAWFGRNGFQAWRTAVGDVNDAGRWLIAEGIADPDRLAIAGWSYGGYAALQSQVLDPQLYQAVVAIAPVTDLDELRAEARHFTNYSLVDNFIGDGPHVEAGSPARNAESFNAPVLLFHGTLDQNVGVRQSRQMKDRLEKAGKSVQYTEFEDLDHYLDSSSARQRMLREIDAFLTAALDG</sequence>
<dbReference type="SUPFAM" id="SSF82171">
    <property type="entry name" value="DPP6 N-terminal domain-like"/>
    <property type="match status" value="1"/>
</dbReference>
<protein>
    <submittedName>
        <fullName evidence="4">Alpha/beta fold hydrolase</fullName>
    </submittedName>
</protein>
<dbReference type="SUPFAM" id="SSF53474">
    <property type="entry name" value="alpha/beta-Hydrolases"/>
    <property type="match status" value="1"/>
</dbReference>
<dbReference type="InterPro" id="IPR029058">
    <property type="entry name" value="AB_hydrolase_fold"/>
</dbReference>
<dbReference type="Proteomes" id="UP001335183">
    <property type="component" value="Chromosome"/>
</dbReference>
<keyword evidence="2" id="KW-0732">Signal</keyword>
<evidence type="ECO:0000256" key="2">
    <source>
        <dbReference type="SAM" id="SignalP"/>
    </source>
</evidence>
<dbReference type="InterPro" id="IPR001375">
    <property type="entry name" value="Peptidase_S9_cat"/>
</dbReference>
<keyword evidence="1 4" id="KW-0378">Hydrolase</keyword>
<dbReference type="EMBL" id="CP144918">
    <property type="protein sequence ID" value="WWA46924.1"/>
    <property type="molecule type" value="Genomic_DNA"/>
</dbReference>
<feature type="domain" description="Peptidase S9 prolyl oligopeptidase catalytic" evidence="3">
    <location>
        <begin position="455"/>
        <end position="660"/>
    </location>
</feature>
<evidence type="ECO:0000256" key="1">
    <source>
        <dbReference type="ARBA" id="ARBA00022801"/>
    </source>
</evidence>
<dbReference type="GO" id="GO:0016787">
    <property type="term" value="F:hydrolase activity"/>
    <property type="evidence" value="ECO:0007669"/>
    <property type="project" value="UniProtKB-KW"/>
</dbReference>
<dbReference type="RefSeq" id="WP_338445816.1">
    <property type="nucleotide sequence ID" value="NZ_CP144918.1"/>
</dbReference>
<reference evidence="4 5" key="1">
    <citation type="submission" date="2024-02" db="EMBL/GenBank/DDBJ databases">
        <title>The whole genome sequence of five bacterial samples isolated from Abu Dhabi Sabkha-shore region.</title>
        <authorList>
            <person name="Sudalaimuthuasari N."/>
            <person name="Sarfraz B."/>
            <person name="Tuyisabe J.D."/>
            <person name="Mugisha Ntwali L.D.M."/>
            <person name="Ali A.I.A.A."/>
            <person name="Almansoori S.Z.A."/>
            <person name="Alajami H.S.A."/>
            <person name="Almeqbaali A.A.S."/>
            <person name="Kundu B."/>
            <person name="Saeed E.E."/>
            <person name="Sukumarinath V."/>
            <person name="Mishra A.K."/>
            <person name="Hazzouri K.M."/>
            <person name="Almaskari R."/>
            <person name="Sharma A.K."/>
            <person name="Amiri K.M.A."/>
        </authorList>
    </citation>
    <scope>NUCLEOTIDE SEQUENCE [LARGE SCALE GENOMIC DNA]</scope>
    <source>
        <strain evidence="5">kcgeb_sd</strain>
    </source>
</reference>
<feature type="chain" id="PRO_5047235956" evidence="2">
    <location>
        <begin position="23"/>
        <end position="662"/>
    </location>
</feature>
<dbReference type="PANTHER" id="PTHR42776">
    <property type="entry name" value="SERINE PEPTIDASE S9 FAMILY MEMBER"/>
    <property type="match status" value="1"/>
</dbReference>
<name>A0ABZ2D447_9SPHN</name>
<dbReference type="PANTHER" id="PTHR42776:SF27">
    <property type="entry name" value="DIPEPTIDYL PEPTIDASE FAMILY MEMBER 6"/>
    <property type="match status" value="1"/>
</dbReference>
<evidence type="ECO:0000313" key="5">
    <source>
        <dbReference type="Proteomes" id="UP001335183"/>
    </source>
</evidence>
<proteinExistence type="predicted"/>
<accession>A0ABZ2D447</accession>
<dbReference type="Pfam" id="PF00326">
    <property type="entry name" value="Peptidase_S9"/>
    <property type="match status" value="1"/>
</dbReference>
<feature type="signal peptide" evidence="2">
    <location>
        <begin position="1"/>
        <end position="22"/>
    </location>
</feature>
<keyword evidence="5" id="KW-1185">Reference proteome</keyword>
<evidence type="ECO:0000259" key="3">
    <source>
        <dbReference type="Pfam" id="PF00326"/>
    </source>
</evidence>
<evidence type="ECO:0000313" key="4">
    <source>
        <dbReference type="EMBL" id="WWA46924.1"/>
    </source>
</evidence>